<dbReference type="PANTHER" id="PTHR32234:SF0">
    <property type="entry name" value="THIOL:DISULFIDE INTERCHANGE PROTEIN DSBD"/>
    <property type="match status" value="1"/>
</dbReference>
<dbReference type="AlphaFoldDB" id="A0A2T0U786"/>
<evidence type="ECO:0000313" key="2">
    <source>
        <dbReference type="Proteomes" id="UP000238034"/>
    </source>
</evidence>
<evidence type="ECO:0000313" key="1">
    <source>
        <dbReference type="EMBL" id="PRY53783.1"/>
    </source>
</evidence>
<accession>A0A2T0U786</accession>
<dbReference type="EMBL" id="PVTH01000003">
    <property type="protein sequence ID" value="PRY53783.1"/>
    <property type="molecule type" value="Genomic_DNA"/>
</dbReference>
<protein>
    <submittedName>
        <fullName evidence="1">Thioredoxin-related protein</fullName>
    </submittedName>
</protein>
<dbReference type="SUPFAM" id="SSF52833">
    <property type="entry name" value="Thioredoxin-like"/>
    <property type="match status" value="1"/>
</dbReference>
<keyword evidence="2" id="KW-1185">Reference proteome</keyword>
<dbReference type="GO" id="GO:0045454">
    <property type="term" value="P:cell redox homeostasis"/>
    <property type="evidence" value="ECO:0007669"/>
    <property type="project" value="TreeGrafter"/>
</dbReference>
<dbReference type="Gene3D" id="3.40.30.10">
    <property type="entry name" value="Glutaredoxin"/>
    <property type="match status" value="1"/>
</dbReference>
<dbReference type="InterPro" id="IPR036249">
    <property type="entry name" value="Thioredoxin-like_sf"/>
</dbReference>
<dbReference type="Pfam" id="PF13899">
    <property type="entry name" value="Thioredoxin_7"/>
    <property type="match status" value="1"/>
</dbReference>
<proteinExistence type="predicted"/>
<dbReference type="Proteomes" id="UP000238034">
    <property type="component" value="Unassembled WGS sequence"/>
</dbReference>
<dbReference type="PANTHER" id="PTHR32234">
    <property type="entry name" value="THIOL:DISULFIDE INTERCHANGE PROTEIN DSBD"/>
    <property type="match status" value="1"/>
</dbReference>
<sequence>MLRKAYIFVRLHLEYSIHMIKRIFQLFFILSVLISLVSAQDVKVYNPGANAAAEIRQAISKAGQEGKHVFLQIGGNWCVWCLRFNELVIKNDTLSNKLKTNYVVVHVNHSKENKNEEVLASLGYPQRFGFPVFVILDGKGNLIHTQNSAYLESGKGHSSAKVLEFLNNWSPLAIDPRSYISK</sequence>
<name>A0A2T0U786_9SPHI</name>
<organism evidence="1 2">
    <name type="scientific">Arcticibacter pallidicorallinus</name>
    <dbReference type="NCBI Taxonomy" id="1259464"/>
    <lineage>
        <taxon>Bacteria</taxon>
        <taxon>Pseudomonadati</taxon>
        <taxon>Bacteroidota</taxon>
        <taxon>Sphingobacteriia</taxon>
        <taxon>Sphingobacteriales</taxon>
        <taxon>Sphingobacteriaceae</taxon>
        <taxon>Arcticibacter</taxon>
    </lineage>
</organism>
<gene>
    <name evidence="1" type="ORF">B0I27_103253</name>
</gene>
<reference evidence="1 2" key="1">
    <citation type="submission" date="2018-03" db="EMBL/GenBank/DDBJ databases">
        <title>Genomic Encyclopedia of Type Strains, Phase III (KMG-III): the genomes of soil and plant-associated and newly described type strains.</title>
        <authorList>
            <person name="Whitman W."/>
        </authorList>
    </citation>
    <scope>NUCLEOTIDE SEQUENCE [LARGE SCALE GENOMIC DNA]</scope>
    <source>
        <strain evidence="1 2">CGMCC 1.9313</strain>
    </source>
</reference>
<dbReference type="GO" id="GO:0015035">
    <property type="term" value="F:protein-disulfide reductase activity"/>
    <property type="evidence" value="ECO:0007669"/>
    <property type="project" value="TreeGrafter"/>
</dbReference>
<comment type="caution">
    <text evidence="1">The sequence shown here is derived from an EMBL/GenBank/DDBJ whole genome shotgun (WGS) entry which is preliminary data.</text>
</comment>